<evidence type="ECO:0000256" key="3">
    <source>
        <dbReference type="ARBA" id="ARBA00023125"/>
    </source>
</evidence>
<keyword evidence="7" id="KW-1185">Reference proteome</keyword>
<dbReference type="InterPro" id="IPR000847">
    <property type="entry name" value="LysR_HTH_N"/>
</dbReference>
<name>A0A4Y4CUQ7_ZOORA</name>
<evidence type="ECO:0000256" key="1">
    <source>
        <dbReference type="ARBA" id="ARBA00009437"/>
    </source>
</evidence>
<dbReference type="Proteomes" id="UP000318422">
    <property type="component" value="Unassembled WGS sequence"/>
</dbReference>
<dbReference type="PRINTS" id="PR00039">
    <property type="entry name" value="HTHLYSR"/>
</dbReference>
<organism evidence="6 7">
    <name type="scientific">Zoogloea ramigera</name>
    <dbReference type="NCBI Taxonomy" id="350"/>
    <lineage>
        <taxon>Bacteria</taxon>
        <taxon>Pseudomonadati</taxon>
        <taxon>Pseudomonadota</taxon>
        <taxon>Betaproteobacteria</taxon>
        <taxon>Rhodocyclales</taxon>
        <taxon>Zoogloeaceae</taxon>
        <taxon>Zoogloea</taxon>
    </lineage>
</organism>
<dbReference type="EMBL" id="BJNV01000014">
    <property type="protein sequence ID" value="GEC95204.1"/>
    <property type="molecule type" value="Genomic_DNA"/>
</dbReference>
<dbReference type="PANTHER" id="PTHR30419">
    <property type="entry name" value="HTH-TYPE TRANSCRIPTIONAL REGULATOR YBHD"/>
    <property type="match status" value="1"/>
</dbReference>
<dbReference type="Pfam" id="PF00126">
    <property type="entry name" value="HTH_1"/>
    <property type="match status" value="1"/>
</dbReference>
<gene>
    <name evidence="6" type="ORF">ZRA01_12770</name>
</gene>
<dbReference type="OrthoDB" id="8524600at2"/>
<dbReference type="Gene3D" id="1.10.10.10">
    <property type="entry name" value="Winged helix-like DNA-binding domain superfamily/Winged helix DNA-binding domain"/>
    <property type="match status" value="1"/>
</dbReference>
<dbReference type="SUPFAM" id="SSF53850">
    <property type="entry name" value="Periplasmic binding protein-like II"/>
    <property type="match status" value="1"/>
</dbReference>
<keyword evidence="4" id="KW-0804">Transcription</keyword>
<evidence type="ECO:0000256" key="4">
    <source>
        <dbReference type="ARBA" id="ARBA00023163"/>
    </source>
</evidence>
<dbReference type="SUPFAM" id="SSF46785">
    <property type="entry name" value="Winged helix' DNA-binding domain"/>
    <property type="match status" value="1"/>
</dbReference>
<dbReference type="InterPro" id="IPR005119">
    <property type="entry name" value="LysR_subst-bd"/>
</dbReference>
<dbReference type="AlphaFoldDB" id="A0A4Y4CUQ7"/>
<dbReference type="Pfam" id="PF03466">
    <property type="entry name" value="LysR_substrate"/>
    <property type="match status" value="1"/>
</dbReference>
<dbReference type="GO" id="GO:0003700">
    <property type="term" value="F:DNA-binding transcription factor activity"/>
    <property type="evidence" value="ECO:0007669"/>
    <property type="project" value="InterPro"/>
</dbReference>
<sequence length="301" mass="32710">MKNHQLKALVQVAESGSIRAAARVMNLCQSALTKSLRELEEEVGVELLLRSYKGIEFTDAGHILLTRARLALSLLDKAQEEIALQQGGAGVRVSIAVTPLVGIRVLPQVLLEFERIHTAPRINLSEGFLTTLIPQLIDGRLDFAVALADSASLPFELAFEAIGPVASAVAGRRDHPLAGARTWAELSDAKWVLNLTAGSQGNNLLNWLNAQGIGEPRDTIRCDSPLLMLELMQRTDRLSIGPALLFSDPLIGQGIQRIDVQPLPRPMELGLITLRGIPLSRAARQLASMIVRHLRHSPPIA</sequence>
<dbReference type="InterPro" id="IPR050950">
    <property type="entry name" value="HTH-type_LysR_regulators"/>
</dbReference>
<dbReference type="PROSITE" id="PS50931">
    <property type="entry name" value="HTH_LYSR"/>
    <property type="match status" value="1"/>
</dbReference>
<proteinExistence type="inferred from homology"/>
<dbReference type="Gene3D" id="3.40.190.10">
    <property type="entry name" value="Periplasmic binding protein-like II"/>
    <property type="match status" value="2"/>
</dbReference>
<dbReference type="GO" id="GO:0005829">
    <property type="term" value="C:cytosol"/>
    <property type="evidence" value="ECO:0007669"/>
    <property type="project" value="TreeGrafter"/>
</dbReference>
<evidence type="ECO:0000313" key="7">
    <source>
        <dbReference type="Proteomes" id="UP000318422"/>
    </source>
</evidence>
<evidence type="ECO:0000256" key="2">
    <source>
        <dbReference type="ARBA" id="ARBA00023015"/>
    </source>
</evidence>
<comment type="similarity">
    <text evidence="1">Belongs to the LysR transcriptional regulatory family.</text>
</comment>
<evidence type="ECO:0000313" key="6">
    <source>
        <dbReference type="EMBL" id="GEC95204.1"/>
    </source>
</evidence>
<protein>
    <submittedName>
        <fullName evidence="6">LysR family transcriptional regulator</fullName>
    </submittedName>
</protein>
<dbReference type="InterPro" id="IPR036388">
    <property type="entry name" value="WH-like_DNA-bd_sf"/>
</dbReference>
<dbReference type="RefSeq" id="WP_141350427.1">
    <property type="nucleotide sequence ID" value="NZ_BJNV01000014.1"/>
</dbReference>
<accession>A0A4Y4CUQ7</accession>
<feature type="domain" description="HTH lysR-type" evidence="5">
    <location>
        <begin position="1"/>
        <end position="58"/>
    </location>
</feature>
<dbReference type="PANTHER" id="PTHR30419:SF30">
    <property type="entry name" value="LYSR FAMILY TRANSCRIPTIONAL REGULATOR"/>
    <property type="match status" value="1"/>
</dbReference>
<evidence type="ECO:0000259" key="5">
    <source>
        <dbReference type="PROSITE" id="PS50931"/>
    </source>
</evidence>
<reference evidence="6 7" key="1">
    <citation type="submission" date="2019-06" db="EMBL/GenBank/DDBJ databases">
        <title>Whole genome shotgun sequence of Zoogloea ramigera NBRC 15342.</title>
        <authorList>
            <person name="Hosoyama A."/>
            <person name="Uohara A."/>
            <person name="Ohji S."/>
            <person name="Ichikawa N."/>
        </authorList>
    </citation>
    <scope>NUCLEOTIDE SEQUENCE [LARGE SCALE GENOMIC DNA]</scope>
    <source>
        <strain evidence="6 7">NBRC 15342</strain>
    </source>
</reference>
<dbReference type="InterPro" id="IPR036390">
    <property type="entry name" value="WH_DNA-bd_sf"/>
</dbReference>
<keyword evidence="3" id="KW-0238">DNA-binding</keyword>
<comment type="caution">
    <text evidence="6">The sequence shown here is derived from an EMBL/GenBank/DDBJ whole genome shotgun (WGS) entry which is preliminary data.</text>
</comment>
<keyword evidence="2" id="KW-0805">Transcription regulation</keyword>
<dbReference type="GO" id="GO:0003677">
    <property type="term" value="F:DNA binding"/>
    <property type="evidence" value="ECO:0007669"/>
    <property type="project" value="UniProtKB-KW"/>
</dbReference>